<dbReference type="RefSeq" id="WP_003665987.1">
    <property type="nucleotide sequence ID" value="NZ_AAPZ02000002.1"/>
</dbReference>
<dbReference type="Gene3D" id="3.40.50.1010">
    <property type="entry name" value="5'-nuclease"/>
    <property type="match status" value="1"/>
</dbReference>
<name>B3XQ25_LIMR1</name>
<dbReference type="Pfam" id="PF01850">
    <property type="entry name" value="PIN"/>
    <property type="match status" value="1"/>
</dbReference>
<evidence type="ECO:0000259" key="1">
    <source>
        <dbReference type="Pfam" id="PF01850"/>
    </source>
</evidence>
<feature type="domain" description="PIN" evidence="1">
    <location>
        <begin position="27"/>
        <end position="180"/>
    </location>
</feature>
<protein>
    <recommendedName>
        <fullName evidence="1">PIN domain-containing protein</fullName>
    </recommendedName>
</protein>
<reference evidence="3" key="1">
    <citation type="submission" date="2008-06" db="EMBL/GenBank/DDBJ databases">
        <title>Permanent draft sequence of Lactobacillus reuteri 100-23.</title>
        <authorList>
            <consortium name="US DOE Joint Genome Institute"/>
            <person name="Copeland A."/>
            <person name="Lucas S."/>
            <person name="Lapidus A."/>
            <person name="Barry K."/>
            <person name="Detter J.C."/>
            <person name="Glavina del Rio T."/>
            <person name="Hammon N."/>
            <person name="Israni S."/>
            <person name="Dalin E."/>
            <person name="Tice H."/>
            <person name="Pitluck S."/>
            <person name="Sun H."/>
            <person name="Schmutz J."/>
            <person name="Larimer F."/>
            <person name="Land M."/>
            <person name="Hauser L."/>
            <person name="Walter J."/>
            <person name="Heng N.C.K."/>
            <person name="Tannock G.W."/>
            <person name="Richardson P."/>
        </authorList>
    </citation>
    <scope>NUCLEOTIDE SEQUENCE [LARGE SCALE GENOMIC DNA]</scope>
    <source>
        <strain evidence="3">DSM 17509 / CIP 109821 / 100-23</strain>
    </source>
</reference>
<comment type="caution">
    <text evidence="2">The sequence shown here is derived from an EMBL/GenBank/DDBJ whole genome shotgun (WGS) entry which is preliminary data.</text>
</comment>
<dbReference type="PATRIC" id="fig|349123.13.peg.140"/>
<dbReference type="InterPro" id="IPR029060">
    <property type="entry name" value="PIN-like_dom_sf"/>
</dbReference>
<evidence type="ECO:0000313" key="2">
    <source>
        <dbReference type="EMBL" id="EDX41626.1"/>
    </source>
</evidence>
<gene>
    <name evidence="2" type="ORF">Lreu23DRAFT_3137</name>
</gene>
<dbReference type="SUPFAM" id="SSF88723">
    <property type="entry name" value="PIN domain-like"/>
    <property type="match status" value="1"/>
</dbReference>
<accession>B3XQ25</accession>
<dbReference type="EMBL" id="AAPZ02000002">
    <property type="protein sequence ID" value="EDX41626.1"/>
    <property type="molecule type" value="Genomic_DNA"/>
</dbReference>
<organism evidence="2 3">
    <name type="scientific">Limosilactobacillus reuteri subsp. rodentium (strain DSM 17509 / CIP 109821 / 100-23)</name>
    <name type="common">Lactobacillus reuteri</name>
    <dbReference type="NCBI Taxonomy" id="349123"/>
    <lineage>
        <taxon>Bacteria</taxon>
        <taxon>Bacillati</taxon>
        <taxon>Bacillota</taxon>
        <taxon>Bacilli</taxon>
        <taxon>Lactobacillales</taxon>
        <taxon>Lactobacillaceae</taxon>
        <taxon>Limosilactobacillus</taxon>
    </lineage>
</organism>
<proteinExistence type="predicted"/>
<dbReference type="InterPro" id="IPR002716">
    <property type="entry name" value="PIN_dom"/>
</dbReference>
<dbReference type="AlphaFoldDB" id="B3XQ25"/>
<dbReference type="Proteomes" id="UP000003853">
    <property type="component" value="Unassembled WGS sequence"/>
</dbReference>
<sequence>MQINSNNVINLNGISDEQFSHRQISFYVDTNIWYWLTYPNSNSEEFAPDYATLLYRLNNLTNIKLLYSHLTFAELTAIIEGDLYHNYQTRTGLRLHKKSYRKIPRERNAVVDNISSSIHQIAQIAEPSDDAFVEILNYIKPEDFISTLRRTNLDGTDILMANFIKQNDVKNVITNDRDYLTINGLNIYTYDERTIEMAETQGINTNFDAIWQ</sequence>
<evidence type="ECO:0000313" key="3">
    <source>
        <dbReference type="Proteomes" id="UP000003853"/>
    </source>
</evidence>